<evidence type="ECO:0008006" key="4">
    <source>
        <dbReference type="Google" id="ProtNLM"/>
    </source>
</evidence>
<dbReference type="GO" id="GO:0022857">
    <property type="term" value="F:transmembrane transporter activity"/>
    <property type="evidence" value="ECO:0007669"/>
    <property type="project" value="InterPro"/>
</dbReference>
<dbReference type="InterPro" id="IPR011701">
    <property type="entry name" value="MFS"/>
</dbReference>
<accession>A0A0G0UBT5</accession>
<evidence type="ECO:0000313" key="2">
    <source>
        <dbReference type="EMBL" id="KKR86444.1"/>
    </source>
</evidence>
<evidence type="ECO:0000256" key="1">
    <source>
        <dbReference type="SAM" id="Phobius"/>
    </source>
</evidence>
<feature type="transmembrane region" description="Helical" evidence="1">
    <location>
        <begin position="364"/>
        <end position="393"/>
    </location>
</feature>
<proteinExistence type="predicted"/>
<feature type="transmembrane region" description="Helical" evidence="1">
    <location>
        <begin position="114"/>
        <end position="132"/>
    </location>
</feature>
<keyword evidence="1" id="KW-0472">Membrane</keyword>
<sequence>MPVRIHTSPIHFYRKERTNAVETNGLFALGLHRILTHTGAGLLGLFLPIFLFHLFQNDIRFVLAYGLLYYLLAGIFEPLGAMIMTRIGLPQAMRLGTVFYILFFGILASKNLSVSVVAFGSLAALVIWHVIYWIPYHTEFAESANPKRMGRAVGTIAAVSSCIGMILPIISGSIITMFGYSILFLIAAGIIFSSAIPLGRIRAIKERYEYTFMQTFRELFHKKHRRFLFIFAAEGAESVVGFLVWPVFLFEVLGENYIQTGIITALVTLLSILLQMTVGKWIDSKPDNQKLLKTGMSLTSLGWIIKAFVHSMTQVIFAGTFHSLASILMRTPFEALMYTKAADAGHYVDEYTVLREMALCTGRVIILGVFLLLSPIFDYWIAFLLTALVTFAFERLSAHPPTLQN</sequence>
<feature type="transmembrane region" description="Helical" evidence="1">
    <location>
        <begin position="257"/>
        <end position="279"/>
    </location>
</feature>
<protein>
    <recommendedName>
        <fullName evidence="4">Major facilitator superfamily</fullName>
    </recommendedName>
</protein>
<dbReference type="EMBL" id="LCAH01000013">
    <property type="protein sequence ID" value="KKR86444.1"/>
    <property type="molecule type" value="Genomic_DNA"/>
</dbReference>
<feature type="transmembrane region" description="Helical" evidence="1">
    <location>
        <begin position="34"/>
        <end position="55"/>
    </location>
</feature>
<feature type="transmembrane region" description="Helical" evidence="1">
    <location>
        <begin position="152"/>
        <end position="171"/>
    </location>
</feature>
<organism evidence="2 3">
    <name type="scientific">Candidatus Uhrbacteria bacterium GW2011_GWC2_41_11</name>
    <dbReference type="NCBI Taxonomy" id="1618985"/>
    <lineage>
        <taxon>Bacteria</taxon>
        <taxon>Candidatus Uhriibacteriota</taxon>
    </lineage>
</organism>
<feature type="transmembrane region" description="Helical" evidence="1">
    <location>
        <begin position="61"/>
        <end position="80"/>
    </location>
</feature>
<dbReference type="Gene3D" id="1.20.1250.20">
    <property type="entry name" value="MFS general substrate transporter like domains"/>
    <property type="match status" value="1"/>
</dbReference>
<gene>
    <name evidence="2" type="ORF">UU35_C0013G0019</name>
</gene>
<comment type="caution">
    <text evidence="2">The sequence shown here is derived from an EMBL/GenBank/DDBJ whole genome shotgun (WGS) entry which is preliminary data.</text>
</comment>
<keyword evidence="1" id="KW-1133">Transmembrane helix</keyword>
<dbReference type="AlphaFoldDB" id="A0A0G0UBT5"/>
<dbReference type="SUPFAM" id="SSF103473">
    <property type="entry name" value="MFS general substrate transporter"/>
    <property type="match status" value="2"/>
</dbReference>
<reference evidence="2 3" key="1">
    <citation type="journal article" date="2015" name="Nature">
        <title>rRNA introns, odd ribosomes, and small enigmatic genomes across a large radiation of phyla.</title>
        <authorList>
            <person name="Brown C.T."/>
            <person name="Hug L.A."/>
            <person name="Thomas B.C."/>
            <person name="Sharon I."/>
            <person name="Castelle C.J."/>
            <person name="Singh A."/>
            <person name="Wilkins M.J."/>
            <person name="Williams K.H."/>
            <person name="Banfield J.F."/>
        </authorList>
    </citation>
    <scope>NUCLEOTIDE SEQUENCE [LARGE SCALE GENOMIC DNA]</scope>
</reference>
<dbReference type="Proteomes" id="UP000034616">
    <property type="component" value="Unassembled WGS sequence"/>
</dbReference>
<feature type="transmembrane region" description="Helical" evidence="1">
    <location>
        <begin position="92"/>
        <end position="108"/>
    </location>
</feature>
<feature type="transmembrane region" description="Helical" evidence="1">
    <location>
        <begin position="227"/>
        <end position="245"/>
    </location>
</feature>
<keyword evidence="1" id="KW-0812">Transmembrane</keyword>
<dbReference type="Pfam" id="PF07690">
    <property type="entry name" value="MFS_1"/>
    <property type="match status" value="1"/>
</dbReference>
<evidence type="ECO:0000313" key="3">
    <source>
        <dbReference type="Proteomes" id="UP000034616"/>
    </source>
</evidence>
<name>A0A0G0UBT5_9BACT</name>
<dbReference type="InterPro" id="IPR036259">
    <property type="entry name" value="MFS_trans_sf"/>
</dbReference>
<feature type="transmembrane region" description="Helical" evidence="1">
    <location>
        <begin position="177"/>
        <end position="198"/>
    </location>
</feature>